<dbReference type="Proteomes" id="UP001290462">
    <property type="component" value="Unassembled WGS sequence"/>
</dbReference>
<evidence type="ECO:0000259" key="1">
    <source>
        <dbReference type="Pfam" id="PF05368"/>
    </source>
</evidence>
<dbReference type="EMBL" id="JAVBVO010000001">
    <property type="protein sequence ID" value="MDZ5757342.1"/>
    <property type="molecule type" value="Genomic_DNA"/>
</dbReference>
<protein>
    <submittedName>
        <fullName evidence="2">NmrA family NAD(P)-binding protein</fullName>
    </submittedName>
</protein>
<reference evidence="2" key="1">
    <citation type="submission" date="2023-08" db="EMBL/GenBank/DDBJ databases">
        <title>Genomic characterization of piscicolin 126 produced by Carnobacterium maltaromaticum CM22 strain isolated from salmon (Salmo salar).</title>
        <authorList>
            <person name="Gonzalez-Gragera E."/>
            <person name="Garcia-Lopez J.D."/>
            <person name="Teso-Perez C."/>
            <person name="Gimenez-Hernandez I."/>
            <person name="Peralta-Sanchez J.M."/>
            <person name="Valdivia E."/>
            <person name="Montalban-Lopez M."/>
            <person name="Martin-Platero A.M."/>
            <person name="Banos A."/>
            <person name="Martinez-Bueno M."/>
        </authorList>
    </citation>
    <scope>NUCLEOTIDE SEQUENCE</scope>
    <source>
        <strain evidence="2">CM22</strain>
    </source>
</reference>
<dbReference type="PANTHER" id="PTHR12126:SF16">
    <property type="entry name" value="MIOREX COMPLEX COMPONENT 2"/>
    <property type="match status" value="1"/>
</dbReference>
<gene>
    <name evidence="2" type="ORF">RAK27_01565</name>
</gene>
<sequence length="224" mass="24630">MIQLKKLVIIGGSGFLGQVICQTALTENWTIVSISKHGRPPSNKLLKSLRDAPIEWVQADIFTSQDWQAHLLHAFAIIDLVGIIKERPKEGITYQKMIADSAKIIGTVASDNDRLQHFIFLSANAGPTKYIEAKRQAEQSLISMPLPLTIIRPGLIVGAGRPSSIRAKWALEFLLKIPLLSVFVTQIKPISVDTIAKKILAILLSPEPLTTRVLAVDDLDNLAD</sequence>
<dbReference type="InterPro" id="IPR036291">
    <property type="entry name" value="NAD(P)-bd_dom_sf"/>
</dbReference>
<evidence type="ECO:0000313" key="3">
    <source>
        <dbReference type="Proteomes" id="UP001290462"/>
    </source>
</evidence>
<dbReference type="GeneID" id="83606916"/>
<dbReference type="RefSeq" id="WP_010053227.1">
    <property type="nucleotide sequence ID" value="NZ_BJOJ01000030.1"/>
</dbReference>
<dbReference type="SUPFAM" id="SSF51735">
    <property type="entry name" value="NAD(P)-binding Rossmann-fold domains"/>
    <property type="match status" value="1"/>
</dbReference>
<dbReference type="InterPro" id="IPR008030">
    <property type="entry name" value="NmrA-like"/>
</dbReference>
<name>A0AAW9JLS0_CARML</name>
<comment type="caution">
    <text evidence="2">The sequence shown here is derived from an EMBL/GenBank/DDBJ whole genome shotgun (WGS) entry which is preliminary data.</text>
</comment>
<dbReference type="Pfam" id="PF05368">
    <property type="entry name" value="NmrA"/>
    <property type="match status" value="1"/>
</dbReference>
<evidence type="ECO:0000313" key="2">
    <source>
        <dbReference type="EMBL" id="MDZ5757342.1"/>
    </source>
</evidence>
<dbReference type="AlphaFoldDB" id="A0AAW9JLS0"/>
<dbReference type="PANTHER" id="PTHR12126">
    <property type="entry name" value="NADH-UBIQUINONE OXIDOREDUCTASE 39 KDA SUBUNIT-RELATED"/>
    <property type="match status" value="1"/>
</dbReference>
<accession>A0AAW9JLS0</accession>
<dbReference type="Gene3D" id="3.40.50.720">
    <property type="entry name" value="NAD(P)-binding Rossmann-like Domain"/>
    <property type="match status" value="1"/>
</dbReference>
<proteinExistence type="predicted"/>
<dbReference type="InterPro" id="IPR051207">
    <property type="entry name" value="ComplexI_NDUFA9_subunit"/>
</dbReference>
<organism evidence="2 3">
    <name type="scientific">Carnobacterium maltaromaticum</name>
    <name type="common">Carnobacterium piscicola</name>
    <dbReference type="NCBI Taxonomy" id="2751"/>
    <lineage>
        <taxon>Bacteria</taxon>
        <taxon>Bacillati</taxon>
        <taxon>Bacillota</taxon>
        <taxon>Bacilli</taxon>
        <taxon>Lactobacillales</taxon>
        <taxon>Carnobacteriaceae</taxon>
        <taxon>Carnobacterium</taxon>
    </lineage>
</organism>
<dbReference type="GO" id="GO:0044877">
    <property type="term" value="F:protein-containing complex binding"/>
    <property type="evidence" value="ECO:0007669"/>
    <property type="project" value="TreeGrafter"/>
</dbReference>
<feature type="domain" description="NmrA-like" evidence="1">
    <location>
        <begin position="5"/>
        <end position="122"/>
    </location>
</feature>